<organism evidence="2 3">
    <name type="scientific">Toxoplasma gondii p89</name>
    <dbReference type="NCBI Taxonomy" id="943119"/>
    <lineage>
        <taxon>Eukaryota</taxon>
        <taxon>Sar</taxon>
        <taxon>Alveolata</taxon>
        <taxon>Apicomplexa</taxon>
        <taxon>Conoidasida</taxon>
        <taxon>Coccidia</taxon>
        <taxon>Eucoccidiorida</taxon>
        <taxon>Eimeriorina</taxon>
        <taxon>Sarcocystidae</taxon>
        <taxon>Toxoplasma</taxon>
    </lineage>
</organism>
<proteinExistence type="predicted"/>
<dbReference type="Proteomes" id="UP000028828">
    <property type="component" value="Unassembled WGS sequence"/>
</dbReference>
<sequence>MAPPVTGLPHSCVNAAIFACRTRRNLPFLLCKKCFFSSENQSCEGLRRANSWCPGRRRAFHERHFFANSKGCCAYPRRRGGPQKRPPARAGEKDLPFLSFFRSGLSQLSAADFPLGEISFVMTADAPAVAPLAEADDAAQASGAPQKQAVREATGFFPSSNEVPPVAHHEFPEAPDPAVMETSLNDLMNEENRAQWLLGTYRADADGLAEAAADKKTQIAVFRATALHRLTRQRWLLKPLRAKVLQNIASFSVEDIASLARFMHQVGYLRTDFLYAASPVIAKNAQLASPATCCLLLDAFAAHRFHPEQAIRALCDQLRVSNLQELGPAQLASLLSSLARLSLRQEVLLAKASDRLLSLWSHSSSGKTPDEIPAALGTATGAVALPRRRETKPERRYSPHDVAQTVYGLTKLQYTFHPLTECVLRSVLPEVVTRMHSHQLTLAAVAIQRMREQSAVACQFSGRLKCNGRTPAEAEVSCEMQRSSSSEEQGWGLERLQEKAFCLVVDEVGKRLPQFKAESICVVLSACAALGVKDNWLVARLIAQLPRLLLTFYPDDVVVLADALSRLGFHSGATVDLLTLHVRQNSHLYKQRHLQALLSNFSREGIVDSEFLQMYASATDFSRVTSPQALISIACALADCGFRNSVVLKNIFNEALPLLPVLSLDDLANVYAAFAVLGAGRDGIGLHEIAEHLTQRLRSGMHNTEKGGFRGEILRIGTSPASSIDSRPDPQTGSTDSAAFAYSVSPQTISLSAALNLSISLLLEEGVGRRRDGRFLEKEKILREKHDDVESLRECGRTLSPDPSLLATDIAVFCLNMRSQSSNDASSGSVAPKQKPSSVFSSFPSVEEQRKLGLLHAALLLRVANGHAQKLDDRLGERVATTMQAVELLASLAPFMARHPAAVPFRIQSTVSCTSPLRVPLRHVHRPLWLGDEGRRFPNGCDFLSSATESQDFLDAYRSVSAASPESSLVAHSAGVKPSEESESELSEVNLKKGCGVYSPVRAQGQNEETRPKGPCPYRHVCFIERSTRSGLAAIQSVLKKFFGISGTVFDCLSDGFLPEASDHVTLARKSGEPDRQEDSESRLSSGGCASGDEERETQSRRDASTNGNKLYWCPENGTGSGSRSMLGHNPYTGYLYLGPAETRKLEVEFERKLESKRERVGTSASSLPFRNRKHRLNGEQSVASTQAALHSDGGTAAPCHQRRHCGVVLLWGDAQHFWHNQITEEGPQEPSRSLNWNPQTAGDRRIDGFTLSVAAAFQLQCFESLFLGVPHHEIAAKLPTQETASDLIRDALEKSRDQTEGESRVRGRTRVVLVPHFIWNAAENDTDRAQFLLESIVNEVKQ</sequence>
<comment type="caution">
    <text evidence="2">The sequence shown here is derived from an EMBL/GenBank/DDBJ whole genome shotgun (WGS) entry which is preliminary data.</text>
</comment>
<evidence type="ECO:0000256" key="1">
    <source>
        <dbReference type="SAM" id="MobiDB-lite"/>
    </source>
</evidence>
<accession>A0A086J9A9</accession>
<dbReference type="VEuPathDB" id="ToxoDB:TGP89_299900"/>
<evidence type="ECO:0000313" key="2">
    <source>
        <dbReference type="EMBL" id="KFG28727.1"/>
    </source>
</evidence>
<dbReference type="SMR" id="A0A086J9A9"/>
<dbReference type="EMBL" id="AEYI02002304">
    <property type="protein sequence ID" value="KFG28727.1"/>
    <property type="molecule type" value="Genomic_DNA"/>
</dbReference>
<feature type="region of interest" description="Disordered" evidence="1">
    <location>
        <begin position="1068"/>
        <end position="1115"/>
    </location>
</feature>
<name>A0A086J9A9_TOXGO</name>
<dbReference type="OrthoDB" id="331059at2759"/>
<gene>
    <name evidence="2" type="ORF">TGP89_299900</name>
</gene>
<reference evidence="2 3" key="1">
    <citation type="submission" date="2014-03" db="EMBL/GenBank/DDBJ databases">
        <authorList>
            <person name="Sibley D."/>
            <person name="Venepally P."/>
            <person name="Karamycheva S."/>
            <person name="Hadjithomas M."/>
            <person name="Khan A."/>
            <person name="Brunk B."/>
            <person name="Roos D."/>
            <person name="Caler E."/>
            <person name="Lorenzi H."/>
        </authorList>
    </citation>
    <scope>NUCLEOTIDE SEQUENCE [LARGE SCALE GENOMIC DNA]</scope>
    <source>
        <strain evidence="3">p89</strain>
    </source>
</reference>
<feature type="compositionally biased region" description="Basic and acidic residues" evidence="1">
    <location>
        <begin position="1070"/>
        <end position="1082"/>
    </location>
</feature>
<protein>
    <submittedName>
        <fullName evidence="2">Uncharacterized protein</fullName>
    </submittedName>
</protein>
<evidence type="ECO:0000313" key="3">
    <source>
        <dbReference type="Proteomes" id="UP000028828"/>
    </source>
</evidence>